<dbReference type="Proteomes" id="UP001234297">
    <property type="component" value="Chromosome 1"/>
</dbReference>
<name>A0ACC2MQI9_PERAE</name>
<comment type="caution">
    <text evidence="1">The sequence shown here is derived from an EMBL/GenBank/DDBJ whole genome shotgun (WGS) entry which is preliminary data.</text>
</comment>
<evidence type="ECO:0000313" key="2">
    <source>
        <dbReference type="Proteomes" id="UP001234297"/>
    </source>
</evidence>
<sequence>MSNPIAINDRPYLSGRAVFPEGRWRPILTLGGEWRPTLTLVLWLGMLWPGTKDSLAVVRHCTGLALIPSCRTAVPTLQAGLIYRAAKIGLSESRMGVYRHLLGNSDSIVHFRDLYKIPSNVEVRPDTPDDGLTYRDGWMPFWLVSVVEGGVRFPLHPLVRDCLWEWRLCPCQLLPNVYKIIMGVVRLNQILGIGLGVPDIEDTYDLCKSAEGDTYYLRLRVRRTGFVTALEDFNRYAGEDKVLVRGGWEFGEVEPATTVRVPRKIGIPPNFREKRELARKNRWKVNSAWHELVRNYRGHNCRAAWCLLGYVPHYRSFHTSRKVSGIDPVLSGEGARQRTEVTVVPRSAAMTVAIPAGRLVELAERAPAVSAAEPAGTSRAKPLSSRTRLVASSSEEEEEEEEGEMLRQRGRRYVAEDLSAAAFGDIGGEVRDPPQAVAAAPPASPGGIPAPDVEVVSPAIVAAARPDEAEVVTAAPPAVTAVVPPSDHAAGAGRRARPAEAVEGGRPEKRARVEASPGPSTSSAGGTILPPPPAPWRPAIEGALGRPLAETDRATNPQVVAALGRACALPQDMARWAEMDNESLLLSSMRSVVQLLQKCQVGIERLDAAEARAAEWVVERDELRASMASKDATLAEVTAKNADLVVDFEESKVEVQRLKDELEDEKVQNQHLSSELDDLRVAAKQLENELESTKGTNKRLLSQRNQARGSLETALREKAAEIESALAKQEARLKEEFLAEHDSTMEEEVGKLSADYKAQLPGIRDRAWELGWKAALRKAGVPEDSPLFLNAPRFSCSDPGLAAVSQVSSVPPSQSCPEATAAPEALQEAPAASADPEDCQVAAVVEVPPEAAVVVPEAAPAAPEASAVEVPPEIDCNVEAAAL</sequence>
<protein>
    <submittedName>
        <fullName evidence="1">Uncharacterized protein</fullName>
    </submittedName>
</protein>
<dbReference type="EMBL" id="CM056809">
    <property type="protein sequence ID" value="KAJ8647763.1"/>
    <property type="molecule type" value="Genomic_DNA"/>
</dbReference>
<evidence type="ECO:0000313" key="1">
    <source>
        <dbReference type="EMBL" id="KAJ8647763.1"/>
    </source>
</evidence>
<proteinExistence type="predicted"/>
<accession>A0ACC2MQI9</accession>
<gene>
    <name evidence="1" type="ORF">MRB53_000786</name>
</gene>
<keyword evidence="2" id="KW-1185">Reference proteome</keyword>
<organism evidence="1 2">
    <name type="scientific">Persea americana</name>
    <name type="common">Avocado</name>
    <dbReference type="NCBI Taxonomy" id="3435"/>
    <lineage>
        <taxon>Eukaryota</taxon>
        <taxon>Viridiplantae</taxon>
        <taxon>Streptophyta</taxon>
        <taxon>Embryophyta</taxon>
        <taxon>Tracheophyta</taxon>
        <taxon>Spermatophyta</taxon>
        <taxon>Magnoliopsida</taxon>
        <taxon>Magnoliidae</taxon>
        <taxon>Laurales</taxon>
        <taxon>Lauraceae</taxon>
        <taxon>Persea</taxon>
    </lineage>
</organism>
<reference evidence="1 2" key="1">
    <citation type="journal article" date="2022" name="Hortic Res">
        <title>A haplotype resolved chromosomal level avocado genome allows analysis of novel avocado genes.</title>
        <authorList>
            <person name="Nath O."/>
            <person name="Fletcher S.J."/>
            <person name="Hayward A."/>
            <person name="Shaw L.M."/>
            <person name="Masouleh A.K."/>
            <person name="Furtado A."/>
            <person name="Henry R.J."/>
            <person name="Mitter N."/>
        </authorList>
    </citation>
    <scope>NUCLEOTIDE SEQUENCE [LARGE SCALE GENOMIC DNA]</scope>
    <source>
        <strain evidence="2">cv. Hass</strain>
    </source>
</reference>